<evidence type="ECO:0000256" key="10">
    <source>
        <dbReference type="ARBA" id="ARBA00022967"/>
    </source>
</evidence>
<proteinExistence type="inferred from homology"/>
<feature type="transmembrane region" description="Helical" evidence="13">
    <location>
        <begin position="158"/>
        <end position="177"/>
    </location>
</feature>
<accession>A0ABT8G5H5</accession>
<evidence type="ECO:0000313" key="18">
    <source>
        <dbReference type="Proteomes" id="UP001172738"/>
    </source>
</evidence>
<keyword evidence="8" id="KW-0547">Nucleotide-binding</keyword>
<comment type="caution">
    <text evidence="17">The sequence shown here is derived from an EMBL/GenBank/DDBJ whole genome shotgun (WGS) entry which is preliminary data.</text>
</comment>
<evidence type="ECO:0000256" key="4">
    <source>
        <dbReference type="ARBA" id="ARBA00022448"/>
    </source>
</evidence>
<evidence type="ECO:0000256" key="12">
    <source>
        <dbReference type="ARBA" id="ARBA00023136"/>
    </source>
</evidence>
<dbReference type="InterPro" id="IPR003593">
    <property type="entry name" value="AAA+_ATPase"/>
</dbReference>
<dbReference type="EMBL" id="JAUHPV010000012">
    <property type="protein sequence ID" value="MDN4474189.1"/>
    <property type="molecule type" value="Genomic_DNA"/>
</dbReference>
<dbReference type="InterPro" id="IPR035906">
    <property type="entry name" value="MetI-like_sf"/>
</dbReference>
<evidence type="ECO:0000256" key="11">
    <source>
        <dbReference type="ARBA" id="ARBA00022989"/>
    </source>
</evidence>
<organism evidence="17 18">
    <name type="scientific">Demequina zhanjiangensis</name>
    <dbReference type="NCBI Taxonomy" id="3051659"/>
    <lineage>
        <taxon>Bacteria</taxon>
        <taxon>Bacillati</taxon>
        <taxon>Actinomycetota</taxon>
        <taxon>Actinomycetes</taxon>
        <taxon>Micrococcales</taxon>
        <taxon>Demequinaceae</taxon>
        <taxon>Demequina</taxon>
    </lineage>
</organism>
<dbReference type="PANTHER" id="PTHR43297:SF14">
    <property type="entry name" value="ATPASE AAA-TYPE CORE DOMAIN-CONTAINING PROTEIN"/>
    <property type="match status" value="1"/>
</dbReference>
<keyword evidence="5" id="KW-1003">Cell membrane</keyword>
<keyword evidence="12 13" id="KW-0472">Membrane</keyword>
<gene>
    <name evidence="17" type="ORF">QQX04_14400</name>
</gene>
<dbReference type="InterPro" id="IPR000515">
    <property type="entry name" value="MetI-like"/>
</dbReference>
<keyword evidence="18" id="KW-1185">Reference proteome</keyword>
<dbReference type="Gene3D" id="3.40.50.300">
    <property type="entry name" value="P-loop containing nucleotide triphosphate hydrolases"/>
    <property type="match status" value="1"/>
</dbReference>
<dbReference type="CDD" id="cd06261">
    <property type="entry name" value="TM_PBP2"/>
    <property type="match status" value="1"/>
</dbReference>
<protein>
    <submittedName>
        <fullName evidence="17">Dipeptide/oligopeptide/nickel ABC transporter permease/ATP-binding protein</fullName>
    </submittedName>
</protein>
<dbReference type="RefSeq" id="WP_301130398.1">
    <property type="nucleotide sequence ID" value="NZ_JAUHPV010000012.1"/>
</dbReference>
<evidence type="ECO:0000256" key="14">
    <source>
        <dbReference type="SAM" id="MobiDB-lite"/>
    </source>
</evidence>
<evidence type="ECO:0000256" key="8">
    <source>
        <dbReference type="ARBA" id="ARBA00022741"/>
    </source>
</evidence>
<evidence type="ECO:0000313" key="17">
    <source>
        <dbReference type="EMBL" id="MDN4474189.1"/>
    </source>
</evidence>
<evidence type="ECO:0000256" key="7">
    <source>
        <dbReference type="ARBA" id="ARBA00022692"/>
    </source>
</evidence>
<dbReference type="PROSITE" id="PS50893">
    <property type="entry name" value="ABC_TRANSPORTER_2"/>
    <property type="match status" value="1"/>
</dbReference>
<feature type="transmembrane region" description="Helical" evidence="13">
    <location>
        <begin position="133"/>
        <end position="152"/>
    </location>
</feature>
<dbReference type="Pfam" id="PF08352">
    <property type="entry name" value="oligo_HPY"/>
    <property type="match status" value="1"/>
</dbReference>
<feature type="domain" description="ABC transporter" evidence="15">
    <location>
        <begin position="324"/>
        <end position="573"/>
    </location>
</feature>
<keyword evidence="9" id="KW-0067">ATP-binding</keyword>
<evidence type="ECO:0000256" key="6">
    <source>
        <dbReference type="ARBA" id="ARBA00022519"/>
    </source>
</evidence>
<name>A0ABT8G5H5_9MICO</name>
<sequence>MSAPQASETPKELASPTSAPGRKSLFRRALRSKQAIITGSIILLYVVLGLLANVIPDHTFWEARLDSLNLPFGSETYPLGTDQFGRDILARLLHSINTAFVSALIGVSIALLLGVTFGLIGGYFDRVRTVTEWAFTLIMTFPGILLLILLMPVTKGDYRFTMAIFGVLLSPGIYRIVRNQTIAVSRELYVDAARVSGLTNFRILSRHVLSVVRGPVVVATAFLAGSAINVQSGLAFLGVGSKVIPSFGSMIGDGFRNLYVDPWQYVWPALALGVLNACFVLFGNALRDVLQGKPPKPAKQDVQALAAGFEASDHEPDTSALLEVRDLGIGYEGTDGVVREVVRGVSLTIRDGETVGLVGESGSGKTQTAFGILGVLPTEAQITRGSILLDGKEILGASEGVLKKLRGGTIAYVPQEPMSNLDPVYTVGSQLVEGIIASTGKGRAGAREQALALLDRVGIPDAKRVFDSYPHQISGGMAQRVLIAGAIASRPRVLIADEPTTALDVTVQAEILDLLRDLQSEFGMSIILVTHNFGVVADICERLAVMQKGEIVEAGITKDVFANPQHPYTRMLLDSILDETTVRSDPPSGALATATKEA</sequence>
<keyword evidence="6" id="KW-0997">Cell inner membrane</keyword>
<dbReference type="SUPFAM" id="SSF52540">
    <property type="entry name" value="P-loop containing nucleoside triphosphate hydrolases"/>
    <property type="match status" value="1"/>
</dbReference>
<dbReference type="Proteomes" id="UP001172738">
    <property type="component" value="Unassembled WGS sequence"/>
</dbReference>
<feature type="transmembrane region" description="Helical" evidence="13">
    <location>
        <begin position="35"/>
        <end position="55"/>
    </location>
</feature>
<dbReference type="Pfam" id="PF00528">
    <property type="entry name" value="BPD_transp_1"/>
    <property type="match status" value="1"/>
</dbReference>
<evidence type="ECO:0000256" key="3">
    <source>
        <dbReference type="ARBA" id="ARBA00005417"/>
    </source>
</evidence>
<comment type="similarity">
    <text evidence="13">Belongs to the binding-protein-dependent transport system permease family.</text>
</comment>
<reference evidence="17" key="1">
    <citation type="submission" date="2023-06" db="EMBL/GenBank/DDBJ databases">
        <title>SYSU T00b26.</title>
        <authorList>
            <person name="Gao L."/>
            <person name="Fang B.-Z."/>
            <person name="Li W.-J."/>
        </authorList>
    </citation>
    <scope>NUCLEOTIDE SEQUENCE</scope>
    <source>
        <strain evidence="17">SYSU T00b26</strain>
    </source>
</reference>
<keyword evidence="4 13" id="KW-0813">Transport</keyword>
<evidence type="ECO:0000259" key="15">
    <source>
        <dbReference type="PROSITE" id="PS50893"/>
    </source>
</evidence>
<evidence type="ECO:0000256" key="13">
    <source>
        <dbReference type="RuleBase" id="RU363032"/>
    </source>
</evidence>
<comment type="similarity">
    <text evidence="3">Belongs to the ABC transporter superfamily.</text>
</comment>
<dbReference type="InterPro" id="IPR050388">
    <property type="entry name" value="ABC_Ni/Peptide_Import"/>
</dbReference>
<evidence type="ECO:0000256" key="1">
    <source>
        <dbReference type="ARBA" id="ARBA00004141"/>
    </source>
</evidence>
<feature type="domain" description="ABC transmembrane type-1" evidence="16">
    <location>
        <begin position="92"/>
        <end position="287"/>
    </location>
</feature>
<evidence type="ECO:0000256" key="2">
    <source>
        <dbReference type="ARBA" id="ARBA00004202"/>
    </source>
</evidence>
<dbReference type="InterPro" id="IPR027417">
    <property type="entry name" value="P-loop_NTPase"/>
</dbReference>
<keyword evidence="7 13" id="KW-0812">Transmembrane</keyword>
<dbReference type="SUPFAM" id="SSF161098">
    <property type="entry name" value="MetI-like"/>
    <property type="match status" value="1"/>
</dbReference>
<dbReference type="CDD" id="cd03257">
    <property type="entry name" value="ABC_NikE_OppD_transporters"/>
    <property type="match status" value="1"/>
</dbReference>
<dbReference type="InterPro" id="IPR017871">
    <property type="entry name" value="ABC_transporter-like_CS"/>
</dbReference>
<dbReference type="PROSITE" id="PS50928">
    <property type="entry name" value="ABC_TM1"/>
    <property type="match status" value="1"/>
</dbReference>
<dbReference type="Gene3D" id="1.10.3720.10">
    <property type="entry name" value="MetI-like"/>
    <property type="match status" value="1"/>
</dbReference>
<dbReference type="PROSITE" id="PS00211">
    <property type="entry name" value="ABC_TRANSPORTER_1"/>
    <property type="match status" value="1"/>
</dbReference>
<dbReference type="SMART" id="SM00382">
    <property type="entry name" value="AAA"/>
    <property type="match status" value="1"/>
</dbReference>
<feature type="region of interest" description="Disordered" evidence="14">
    <location>
        <begin position="1"/>
        <end position="20"/>
    </location>
</feature>
<feature type="transmembrane region" description="Helical" evidence="13">
    <location>
        <begin position="208"/>
        <end position="228"/>
    </location>
</feature>
<feature type="transmembrane region" description="Helical" evidence="13">
    <location>
        <begin position="99"/>
        <end position="121"/>
    </location>
</feature>
<evidence type="ECO:0000256" key="5">
    <source>
        <dbReference type="ARBA" id="ARBA00022475"/>
    </source>
</evidence>
<feature type="transmembrane region" description="Helical" evidence="13">
    <location>
        <begin position="265"/>
        <end position="286"/>
    </location>
</feature>
<keyword evidence="11 13" id="KW-1133">Transmembrane helix</keyword>
<comment type="subcellular location">
    <subcellularLocation>
        <location evidence="13">Cell membrane</location>
        <topology evidence="13">Multi-pass membrane protein</topology>
    </subcellularLocation>
    <subcellularLocation>
        <location evidence="2">Cell membrane</location>
        <topology evidence="2">Peripheral membrane protein</topology>
    </subcellularLocation>
    <subcellularLocation>
        <location evidence="1">Membrane</location>
        <topology evidence="1">Multi-pass membrane protein</topology>
    </subcellularLocation>
</comment>
<dbReference type="InterPro" id="IPR013563">
    <property type="entry name" value="Oligopep_ABC_C"/>
</dbReference>
<dbReference type="PANTHER" id="PTHR43297">
    <property type="entry name" value="OLIGOPEPTIDE TRANSPORT ATP-BINDING PROTEIN APPD"/>
    <property type="match status" value="1"/>
</dbReference>
<dbReference type="InterPro" id="IPR003439">
    <property type="entry name" value="ABC_transporter-like_ATP-bd"/>
</dbReference>
<dbReference type="Pfam" id="PF00005">
    <property type="entry name" value="ABC_tran"/>
    <property type="match status" value="1"/>
</dbReference>
<evidence type="ECO:0000256" key="9">
    <source>
        <dbReference type="ARBA" id="ARBA00022840"/>
    </source>
</evidence>
<evidence type="ECO:0000259" key="16">
    <source>
        <dbReference type="PROSITE" id="PS50928"/>
    </source>
</evidence>
<keyword evidence="10" id="KW-1278">Translocase</keyword>